<keyword evidence="1" id="KW-0812">Transmembrane</keyword>
<dbReference type="InterPro" id="IPR036890">
    <property type="entry name" value="HATPase_C_sf"/>
</dbReference>
<keyword evidence="1" id="KW-0472">Membrane</keyword>
<dbReference type="PANTHER" id="PTHR40448">
    <property type="entry name" value="TWO-COMPONENT SENSOR HISTIDINE KINASE"/>
    <property type="match status" value="1"/>
</dbReference>
<evidence type="ECO:0000256" key="1">
    <source>
        <dbReference type="SAM" id="Phobius"/>
    </source>
</evidence>
<feature type="transmembrane region" description="Helical" evidence="1">
    <location>
        <begin position="34"/>
        <end position="55"/>
    </location>
</feature>
<dbReference type="Gene3D" id="3.30.565.10">
    <property type="entry name" value="Histidine kinase-like ATPase, C-terminal domain"/>
    <property type="match status" value="1"/>
</dbReference>
<dbReference type="CDD" id="cd16935">
    <property type="entry name" value="HATPase_AgrC-ComD-like"/>
    <property type="match status" value="1"/>
</dbReference>
<dbReference type="PANTHER" id="PTHR40448:SF1">
    <property type="entry name" value="TWO-COMPONENT SENSOR HISTIDINE KINASE"/>
    <property type="match status" value="1"/>
</dbReference>
<feature type="domain" description="Sensor histidine kinase NatK-like C-terminal" evidence="2">
    <location>
        <begin position="337"/>
        <end position="442"/>
    </location>
</feature>
<feature type="transmembrane region" description="Helical" evidence="1">
    <location>
        <begin position="206"/>
        <end position="226"/>
    </location>
</feature>
<evidence type="ECO:0000313" key="4">
    <source>
        <dbReference type="Proteomes" id="UP000823913"/>
    </source>
</evidence>
<reference evidence="3" key="2">
    <citation type="journal article" date="2021" name="PeerJ">
        <title>Extensive microbial diversity within the chicken gut microbiome revealed by metagenomics and culture.</title>
        <authorList>
            <person name="Gilroy R."/>
            <person name="Ravi A."/>
            <person name="Getino M."/>
            <person name="Pursley I."/>
            <person name="Horton D.L."/>
            <person name="Alikhan N.F."/>
            <person name="Baker D."/>
            <person name="Gharbi K."/>
            <person name="Hall N."/>
            <person name="Watson M."/>
            <person name="Adriaenssens E.M."/>
            <person name="Foster-Nyarko E."/>
            <person name="Jarju S."/>
            <person name="Secka A."/>
            <person name="Antonio M."/>
            <person name="Oren A."/>
            <person name="Chaudhuri R.R."/>
            <person name="La Ragione R."/>
            <person name="Hildebrand F."/>
            <person name="Pallen M.J."/>
        </authorList>
    </citation>
    <scope>NUCLEOTIDE SEQUENCE</scope>
    <source>
        <strain evidence="3">ChiW16-3235</strain>
    </source>
</reference>
<name>A0A9D1E522_9FIRM</name>
<dbReference type="EMBL" id="DVHK01000024">
    <property type="protein sequence ID" value="HIR66627.1"/>
    <property type="molecule type" value="Genomic_DNA"/>
</dbReference>
<feature type="transmembrane region" description="Helical" evidence="1">
    <location>
        <begin position="173"/>
        <end position="194"/>
    </location>
</feature>
<evidence type="ECO:0000313" key="3">
    <source>
        <dbReference type="EMBL" id="HIR66627.1"/>
    </source>
</evidence>
<dbReference type="GO" id="GO:0042802">
    <property type="term" value="F:identical protein binding"/>
    <property type="evidence" value="ECO:0007669"/>
    <property type="project" value="TreeGrafter"/>
</dbReference>
<evidence type="ECO:0000259" key="2">
    <source>
        <dbReference type="Pfam" id="PF14501"/>
    </source>
</evidence>
<dbReference type="AlphaFoldDB" id="A0A9D1E522"/>
<protein>
    <submittedName>
        <fullName evidence="3">GHKL domain-containing protein</fullName>
    </submittedName>
</protein>
<accession>A0A9D1E522</accession>
<proteinExistence type="predicted"/>
<gene>
    <name evidence="3" type="ORF">IAB94_01110</name>
</gene>
<dbReference type="Proteomes" id="UP000823913">
    <property type="component" value="Unassembled WGS sequence"/>
</dbReference>
<feature type="transmembrane region" description="Helical" evidence="1">
    <location>
        <begin position="67"/>
        <end position="88"/>
    </location>
</feature>
<keyword evidence="1" id="KW-1133">Transmembrane helix</keyword>
<dbReference type="InterPro" id="IPR032834">
    <property type="entry name" value="NatK-like_C"/>
</dbReference>
<sequence>MTALFVVEEWRFILELICAEFIFVTPSAQKRDHFWLRCAGGIVFCVCFSLLYYFLTLIPFENFVVRAAAHIGWYSTLTVLSLCLIVFCYRISFGWVLFCGIGGYALQHVEYVAVNEMFALGIFPQINNYIALYVAIIVGTYAALCACAGLLFRRKLRTLGDLPFADNFPSLCFYSLLLVMLIASAFMAQTLFLNNQPKYELVSPNYTAGIADIFNCVFVLIILYAFCCVRERDRRNDIVNQMLINSKEQYRLKKETIDIINGKCHNLKHQIAALRRMSEEEREERISEIEKRIMFYDFSVDTGNEVINTILAEKMLYCTENGIRLYVSGSGKRLDFMDVVDLYTLLGNALDNAVESVMAINDAQKKIIHFSLSEQGDILFIRTDNYYEGKISFRDGLPLTSKANEYYHGFGMASIRRIVEKYEGSLAIGTDGGIFTLQLVLPCPRRGEKCAAGAMQA</sequence>
<dbReference type="Pfam" id="PF14501">
    <property type="entry name" value="HATPase_c_5"/>
    <property type="match status" value="1"/>
</dbReference>
<comment type="caution">
    <text evidence="3">The sequence shown here is derived from an EMBL/GenBank/DDBJ whole genome shotgun (WGS) entry which is preliminary data.</text>
</comment>
<dbReference type="SUPFAM" id="SSF55874">
    <property type="entry name" value="ATPase domain of HSP90 chaperone/DNA topoisomerase II/histidine kinase"/>
    <property type="match status" value="1"/>
</dbReference>
<feature type="transmembrane region" description="Helical" evidence="1">
    <location>
        <begin position="95"/>
        <end position="114"/>
    </location>
</feature>
<organism evidence="3 4">
    <name type="scientific">Candidatus Coproplasma avicola</name>
    <dbReference type="NCBI Taxonomy" id="2840744"/>
    <lineage>
        <taxon>Bacteria</taxon>
        <taxon>Bacillati</taxon>
        <taxon>Bacillota</taxon>
        <taxon>Clostridia</taxon>
        <taxon>Eubacteriales</taxon>
        <taxon>Candidatus Coproplasma</taxon>
    </lineage>
</organism>
<feature type="transmembrane region" description="Helical" evidence="1">
    <location>
        <begin position="126"/>
        <end position="152"/>
    </location>
</feature>
<reference evidence="3" key="1">
    <citation type="submission" date="2020-10" db="EMBL/GenBank/DDBJ databases">
        <authorList>
            <person name="Gilroy R."/>
        </authorList>
    </citation>
    <scope>NUCLEOTIDE SEQUENCE</scope>
    <source>
        <strain evidence="3">ChiW16-3235</strain>
    </source>
</reference>